<dbReference type="Proteomes" id="UP000295701">
    <property type="component" value="Unassembled WGS sequence"/>
</dbReference>
<dbReference type="InterPro" id="IPR019734">
    <property type="entry name" value="TPR_rpt"/>
</dbReference>
<dbReference type="HAMAP" id="MF_02066">
    <property type="entry name" value="CpoB"/>
    <property type="match status" value="1"/>
</dbReference>
<keyword evidence="1" id="KW-0175">Coiled coil</keyword>
<feature type="region of interest" description="Disordered" evidence="2">
    <location>
        <begin position="117"/>
        <end position="140"/>
    </location>
</feature>
<gene>
    <name evidence="3" type="primary">ybgF</name>
    <name evidence="1" type="synonym">cpoB</name>
    <name evidence="3" type="ORF">E2L08_13920</name>
</gene>
<comment type="similarity">
    <text evidence="1">Belongs to the CpoB family.</text>
</comment>
<dbReference type="NCBIfam" id="TIGR02795">
    <property type="entry name" value="tol_pal_ybgF"/>
    <property type="match status" value="1"/>
</dbReference>
<keyword evidence="1" id="KW-0732">Signal</keyword>
<evidence type="ECO:0000256" key="2">
    <source>
        <dbReference type="SAM" id="MobiDB-lite"/>
    </source>
</evidence>
<dbReference type="AlphaFoldDB" id="A0A4R6A197"/>
<evidence type="ECO:0000313" key="3">
    <source>
        <dbReference type="EMBL" id="TDL76334.1"/>
    </source>
</evidence>
<protein>
    <recommendedName>
        <fullName evidence="1">Cell division coordinator CpoB</fullName>
    </recommendedName>
</protein>
<keyword evidence="1" id="KW-0131">Cell cycle</keyword>
<organism evidence="3 4">
    <name type="scientific">Palleronia sediminis</name>
    <dbReference type="NCBI Taxonomy" id="2547833"/>
    <lineage>
        <taxon>Bacteria</taxon>
        <taxon>Pseudomonadati</taxon>
        <taxon>Pseudomonadota</taxon>
        <taxon>Alphaproteobacteria</taxon>
        <taxon>Rhodobacterales</taxon>
        <taxon>Roseobacteraceae</taxon>
        <taxon>Palleronia</taxon>
    </lineage>
</organism>
<dbReference type="Pfam" id="PF13432">
    <property type="entry name" value="TPR_16"/>
    <property type="match status" value="1"/>
</dbReference>
<comment type="function">
    <text evidence="1">Mediates coordination of peptidoglycan synthesis and outer membrane constriction during cell division.</text>
</comment>
<dbReference type="InterPro" id="IPR034706">
    <property type="entry name" value="CpoB"/>
</dbReference>
<reference evidence="3 4" key="1">
    <citation type="submission" date="2019-03" db="EMBL/GenBank/DDBJ databases">
        <title>Primorskyibacter sp. SS33 isolated from sediments.</title>
        <authorList>
            <person name="Xunke S."/>
        </authorList>
    </citation>
    <scope>NUCLEOTIDE SEQUENCE [LARGE SCALE GENOMIC DNA]</scope>
    <source>
        <strain evidence="3 4">SS33</strain>
    </source>
</reference>
<keyword evidence="4" id="KW-1185">Reference proteome</keyword>
<dbReference type="OrthoDB" id="9763909at2"/>
<dbReference type="RefSeq" id="WP_133397703.1">
    <property type="nucleotide sequence ID" value="NZ_SNAA01000017.1"/>
</dbReference>
<dbReference type="InterPro" id="IPR011990">
    <property type="entry name" value="TPR-like_helical_dom_sf"/>
</dbReference>
<dbReference type="GO" id="GO:0043093">
    <property type="term" value="P:FtsZ-dependent cytokinesis"/>
    <property type="evidence" value="ECO:0007669"/>
    <property type="project" value="UniProtKB-UniRule"/>
</dbReference>
<dbReference type="Gene3D" id="1.25.40.10">
    <property type="entry name" value="Tetratricopeptide repeat domain"/>
    <property type="match status" value="1"/>
</dbReference>
<dbReference type="EMBL" id="SNAA01000017">
    <property type="protein sequence ID" value="TDL76334.1"/>
    <property type="molecule type" value="Genomic_DNA"/>
</dbReference>
<dbReference type="InterPro" id="IPR014162">
    <property type="entry name" value="CpoB_C"/>
</dbReference>
<comment type="caution">
    <text evidence="3">The sequence shown here is derived from an EMBL/GenBank/DDBJ whole genome shotgun (WGS) entry which is preliminary data.</text>
</comment>
<dbReference type="Pfam" id="PF13174">
    <property type="entry name" value="TPR_6"/>
    <property type="match status" value="1"/>
</dbReference>
<keyword evidence="1" id="KW-0574">Periplasm</keyword>
<accession>A0A4R6A197</accession>
<dbReference type="SUPFAM" id="SSF48452">
    <property type="entry name" value="TPR-like"/>
    <property type="match status" value="1"/>
</dbReference>
<comment type="subcellular location">
    <subcellularLocation>
        <location evidence="1">Periplasm</location>
    </subcellularLocation>
</comment>
<sequence length="271" mass="28399" precursor="true">MRLRALVLSLALVPGIAAAQDDQTLADIRQSLSVLSVDLQRLQRELSTTGGVGTSIQGTSVLERVDAMEAELRRLTAETERLQNRISRVVSDGTNRIGDLTFRLCEIEEGCDIGAIGETPPLGGDEAAPPPPAQPDPVTDGAQLALGEQADFDRAKEALDSGSFRSAIDLFAAFTETYTGGPLTGEAHYLRAKAFEQLGETQSAARAYLEAFSGQPTGPRAGDALVALGLSLDTLGQRADACVTLGEAITRFPDSTAAAEAQAARASLSCP</sequence>
<feature type="signal peptide" evidence="1">
    <location>
        <begin position="1"/>
        <end position="19"/>
    </location>
</feature>
<proteinExistence type="inferred from homology"/>
<name>A0A4R6A197_9RHOB</name>
<dbReference type="GO" id="GO:0030288">
    <property type="term" value="C:outer membrane-bounded periplasmic space"/>
    <property type="evidence" value="ECO:0007669"/>
    <property type="project" value="UniProtKB-UniRule"/>
</dbReference>
<evidence type="ECO:0000313" key="4">
    <source>
        <dbReference type="Proteomes" id="UP000295701"/>
    </source>
</evidence>
<feature type="chain" id="PRO_5021054837" description="Cell division coordinator CpoB" evidence="1">
    <location>
        <begin position="20"/>
        <end position="271"/>
    </location>
</feature>
<evidence type="ECO:0000256" key="1">
    <source>
        <dbReference type="HAMAP-Rule" id="MF_02066"/>
    </source>
</evidence>
<feature type="coiled-coil region" evidence="1">
    <location>
        <begin position="25"/>
        <end position="92"/>
    </location>
</feature>
<keyword evidence="1" id="KW-0132">Cell division</keyword>